<evidence type="ECO:0000313" key="2">
    <source>
        <dbReference type="Proteomes" id="UP000199400"/>
    </source>
</evidence>
<reference evidence="2" key="1">
    <citation type="submission" date="2016-10" db="EMBL/GenBank/DDBJ databases">
        <authorList>
            <person name="Varghese N."/>
            <person name="Submissions S."/>
        </authorList>
    </citation>
    <scope>NUCLEOTIDE SEQUENCE [LARGE SCALE GENOMIC DNA]</scope>
    <source>
        <strain evidence="2">ATCC 25963</strain>
    </source>
</reference>
<accession>A0A1I1WG68</accession>
<evidence type="ECO:0000313" key="1">
    <source>
        <dbReference type="EMBL" id="SFD94174.1"/>
    </source>
</evidence>
<dbReference type="EMBL" id="FOMX01000006">
    <property type="protein sequence ID" value="SFD94174.1"/>
    <property type="molecule type" value="Genomic_DNA"/>
</dbReference>
<gene>
    <name evidence="1" type="ORF">SAMN02745121_02333</name>
</gene>
<name>A0A1I1WG68_9BACT</name>
<keyword evidence="2" id="KW-1185">Reference proteome</keyword>
<protein>
    <submittedName>
        <fullName evidence="1">Uncharacterized protein</fullName>
    </submittedName>
</protein>
<dbReference type="AlphaFoldDB" id="A0A1I1WG68"/>
<organism evidence="1 2">
    <name type="scientific">Nannocystis exedens</name>
    <dbReference type="NCBI Taxonomy" id="54"/>
    <lineage>
        <taxon>Bacteria</taxon>
        <taxon>Pseudomonadati</taxon>
        <taxon>Myxococcota</taxon>
        <taxon>Polyangia</taxon>
        <taxon>Nannocystales</taxon>
        <taxon>Nannocystaceae</taxon>
        <taxon>Nannocystis</taxon>
    </lineage>
</organism>
<dbReference type="STRING" id="54.SAMN02745121_02333"/>
<dbReference type="RefSeq" id="WP_170135417.1">
    <property type="nucleotide sequence ID" value="NZ_FOMX01000006.1"/>
</dbReference>
<proteinExistence type="predicted"/>
<sequence length="46" mass="4928">MYIRDLGDGTFDIVNHIGGTCGVEPDGWQQCLDEDPEPPAACSCVC</sequence>
<dbReference type="Proteomes" id="UP000199400">
    <property type="component" value="Unassembled WGS sequence"/>
</dbReference>